<evidence type="ECO:0000256" key="3">
    <source>
        <dbReference type="ARBA" id="ARBA00023163"/>
    </source>
</evidence>
<dbReference type="PANTHER" id="PTHR47506">
    <property type="entry name" value="TRANSCRIPTIONAL REGULATORY PROTEIN"/>
    <property type="match status" value="1"/>
</dbReference>
<dbReference type="SUPFAM" id="SSF46689">
    <property type="entry name" value="Homeodomain-like"/>
    <property type="match status" value="1"/>
</dbReference>
<dbReference type="InterPro" id="IPR054156">
    <property type="entry name" value="YxaF_TetR_C"/>
</dbReference>
<dbReference type="PANTHER" id="PTHR47506:SF1">
    <property type="entry name" value="HTH-TYPE TRANSCRIPTIONAL REGULATOR YJDC"/>
    <property type="match status" value="1"/>
</dbReference>
<dbReference type="InterPro" id="IPR009057">
    <property type="entry name" value="Homeodomain-like_sf"/>
</dbReference>
<evidence type="ECO:0000313" key="6">
    <source>
        <dbReference type="EMBL" id="WFS21925.1"/>
    </source>
</evidence>
<dbReference type="PROSITE" id="PS50977">
    <property type="entry name" value="HTH_TETR_2"/>
    <property type="match status" value="1"/>
</dbReference>
<gene>
    <name evidence="6" type="ORF">PR018_12170</name>
</gene>
<dbReference type="InterPro" id="IPR036271">
    <property type="entry name" value="Tet_transcr_reg_TetR-rel_C_sf"/>
</dbReference>
<keyword evidence="3" id="KW-0804">Transcription</keyword>
<evidence type="ECO:0000256" key="1">
    <source>
        <dbReference type="ARBA" id="ARBA00023015"/>
    </source>
</evidence>
<evidence type="ECO:0000313" key="7">
    <source>
        <dbReference type="Proteomes" id="UP000318939"/>
    </source>
</evidence>
<proteinExistence type="predicted"/>
<keyword evidence="1" id="KW-0805">Transcription regulation</keyword>
<dbReference type="Pfam" id="PF00440">
    <property type="entry name" value="TetR_N"/>
    <property type="match status" value="1"/>
</dbReference>
<keyword evidence="7" id="KW-1185">Reference proteome</keyword>
<organism evidence="6 7">
    <name type="scientific">Rhizobium rhododendri</name>
    <dbReference type="NCBI Taxonomy" id="2506430"/>
    <lineage>
        <taxon>Bacteria</taxon>
        <taxon>Pseudomonadati</taxon>
        <taxon>Pseudomonadota</taxon>
        <taxon>Alphaproteobacteria</taxon>
        <taxon>Hyphomicrobiales</taxon>
        <taxon>Rhizobiaceae</taxon>
        <taxon>Rhizobium/Agrobacterium group</taxon>
        <taxon>Rhizobium</taxon>
    </lineage>
</organism>
<dbReference type="RefSeq" id="WP_142830527.1">
    <property type="nucleotide sequence ID" value="NZ_CP117267.1"/>
</dbReference>
<name>A0ABY8IFU0_9HYPH</name>
<reference evidence="6" key="1">
    <citation type="journal article" date="2019" name="Phytopathology">
        <title>A Novel Group of Rhizobium tumorigenes-Like Agrobacteria Associated with Crown Gall Disease of Rhododendron and Blueberry.</title>
        <authorList>
            <person name="Kuzmanovic N."/>
            <person name="Behrens P."/>
            <person name="Idczak E."/>
            <person name="Wagner S."/>
            <person name="Gotz M."/>
            <person name="Sproer C."/>
            <person name="Bunk B."/>
            <person name="Overmann J."/>
            <person name="Smalla K."/>
        </authorList>
    </citation>
    <scope>NUCLEOTIDE SEQUENCE</scope>
    <source>
        <strain evidence="6">Rho-6.2</strain>
    </source>
</reference>
<dbReference type="Gene3D" id="1.10.357.10">
    <property type="entry name" value="Tetracycline Repressor, domain 2"/>
    <property type="match status" value="1"/>
</dbReference>
<dbReference type="PRINTS" id="PR00455">
    <property type="entry name" value="HTHTETR"/>
</dbReference>
<dbReference type="SUPFAM" id="SSF48498">
    <property type="entry name" value="Tetracyclin repressor-like, C-terminal domain"/>
    <property type="match status" value="1"/>
</dbReference>
<evidence type="ECO:0000256" key="2">
    <source>
        <dbReference type="ARBA" id="ARBA00023125"/>
    </source>
</evidence>
<dbReference type="InterPro" id="IPR001647">
    <property type="entry name" value="HTH_TetR"/>
</dbReference>
<accession>A0ABY8IFU0</accession>
<dbReference type="Proteomes" id="UP000318939">
    <property type="component" value="Chromosome"/>
</dbReference>
<evidence type="ECO:0000256" key="4">
    <source>
        <dbReference type="PROSITE-ProRule" id="PRU00335"/>
    </source>
</evidence>
<sequence>MKVLRKDIVAAARELFRDKGYAGASMQDLADVVGLRKASLYVRFPNKEALVADVIAMTLAETFAVIGDDQKDGKAAYEAVLRAIAATFADQKRCVALHLAYGAGDDTPLAKASVRSFFAECRDRLAETIAGKVGPQRASDLATDALARLEGATIWLVTENDPAPLDRALTASIKELDAALEP</sequence>
<evidence type="ECO:0000259" key="5">
    <source>
        <dbReference type="PROSITE" id="PS50977"/>
    </source>
</evidence>
<protein>
    <submittedName>
        <fullName evidence="6">Helix-turn-helix domain containing protein</fullName>
    </submittedName>
</protein>
<reference evidence="6" key="2">
    <citation type="journal article" date="2023" name="MicrobiologyOpen">
        <title>Genomics of the tumorigenes clade of the family Rhizobiaceae and description of Rhizobium rhododendri sp. nov.</title>
        <authorList>
            <person name="Kuzmanovic N."/>
            <person name="diCenzo G.C."/>
            <person name="Bunk B."/>
            <person name="Sproeer C."/>
            <person name="Fruehling A."/>
            <person name="Neumann-Schaal M."/>
            <person name="Overmann J."/>
            <person name="Smalla K."/>
        </authorList>
    </citation>
    <scope>NUCLEOTIDE SEQUENCE</scope>
    <source>
        <strain evidence="6">Rho-6.2</strain>
    </source>
</reference>
<keyword evidence="2 4" id="KW-0238">DNA-binding</keyword>
<dbReference type="Pfam" id="PF21993">
    <property type="entry name" value="TetR_C_13_2"/>
    <property type="match status" value="1"/>
</dbReference>
<feature type="domain" description="HTH tetR-type" evidence="5">
    <location>
        <begin position="2"/>
        <end position="62"/>
    </location>
</feature>
<dbReference type="EMBL" id="CP117267">
    <property type="protein sequence ID" value="WFS21925.1"/>
    <property type="molecule type" value="Genomic_DNA"/>
</dbReference>
<feature type="DNA-binding region" description="H-T-H motif" evidence="4">
    <location>
        <begin position="25"/>
        <end position="44"/>
    </location>
</feature>